<evidence type="ECO:0000313" key="7">
    <source>
        <dbReference type="EMBL" id="PWN28742.1"/>
    </source>
</evidence>
<dbReference type="RefSeq" id="XP_025363354.1">
    <property type="nucleotide sequence ID" value="XM_025504334.1"/>
</dbReference>
<evidence type="ECO:0000256" key="3">
    <source>
        <dbReference type="ARBA" id="ARBA00023163"/>
    </source>
</evidence>
<keyword evidence="3" id="KW-0804">Transcription</keyword>
<dbReference type="AlphaFoldDB" id="A0A316UU20"/>
<dbReference type="GO" id="GO:0005634">
    <property type="term" value="C:nucleus"/>
    <property type="evidence" value="ECO:0007669"/>
    <property type="project" value="UniProtKB-SubCell"/>
</dbReference>
<dbReference type="Pfam" id="PF11754">
    <property type="entry name" value="Velvet"/>
    <property type="match status" value="1"/>
</dbReference>
<feature type="non-terminal residue" evidence="7">
    <location>
        <position position="1"/>
    </location>
</feature>
<dbReference type="EMBL" id="KZ819664">
    <property type="protein sequence ID" value="PWN28742.1"/>
    <property type="molecule type" value="Genomic_DNA"/>
</dbReference>
<dbReference type="InterPro" id="IPR038491">
    <property type="entry name" value="Velvet_dom_sf"/>
</dbReference>
<accession>A0A316UU20</accession>
<dbReference type="PANTHER" id="PTHR33572:SF15">
    <property type="entry name" value="VELVET DOMAIN-CONTAINING PROTEIN"/>
    <property type="match status" value="1"/>
</dbReference>
<feature type="domain" description="Velvet" evidence="6">
    <location>
        <begin position="1"/>
        <end position="243"/>
    </location>
</feature>
<evidence type="ECO:0000256" key="5">
    <source>
        <dbReference type="SAM" id="MobiDB-lite"/>
    </source>
</evidence>
<dbReference type="GeneID" id="37026157"/>
<evidence type="ECO:0000259" key="6">
    <source>
        <dbReference type="PROSITE" id="PS51821"/>
    </source>
</evidence>
<dbReference type="PROSITE" id="PS51821">
    <property type="entry name" value="VELVET"/>
    <property type="match status" value="1"/>
</dbReference>
<keyword evidence="4" id="KW-0539">Nucleus</keyword>
<dbReference type="InterPro" id="IPR037525">
    <property type="entry name" value="Velvet_dom"/>
</dbReference>
<feature type="compositionally biased region" description="Polar residues" evidence="5">
    <location>
        <begin position="122"/>
        <end position="136"/>
    </location>
</feature>
<evidence type="ECO:0000256" key="1">
    <source>
        <dbReference type="ARBA" id="ARBA00004123"/>
    </source>
</evidence>
<dbReference type="STRING" id="1569628.A0A316UU20"/>
<sequence>YELVSIQEPTDGSAFGSNLLSRLPLAPPLILRLRVFDTRDGRELPSDVEGSWLLCQVQLTTESGQTADMISTSAATSGSVTSPPVRRSSRQIARSTAAATASSSSPPPTQAVVSGSAGAGTAENTDASGPVSTSSPSGILTHPLRMLYGSLTASPQVFRSTDGPLATFFFFPEVCVRVRGRYRLRATLLRLPSSTSTTSSASAVLATIQTSPFNVQLASEYIAPYVTDLTRHFARQGAALPLPQGEHTD</sequence>
<keyword evidence="2" id="KW-0805">Transcription regulation</keyword>
<feature type="region of interest" description="Disordered" evidence="5">
    <location>
        <begin position="72"/>
        <end position="136"/>
    </location>
</feature>
<dbReference type="Proteomes" id="UP000245884">
    <property type="component" value="Unassembled WGS sequence"/>
</dbReference>
<proteinExistence type="predicted"/>
<gene>
    <name evidence="7" type="ORF">BDZ90DRAFT_217817</name>
</gene>
<keyword evidence="8" id="KW-1185">Reference proteome</keyword>
<organism evidence="7 8">
    <name type="scientific">Jaminaea rosea</name>
    <dbReference type="NCBI Taxonomy" id="1569628"/>
    <lineage>
        <taxon>Eukaryota</taxon>
        <taxon>Fungi</taxon>
        <taxon>Dikarya</taxon>
        <taxon>Basidiomycota</taxon>
        <taxon>Ustilaginomycotina</taxon>
        <taxon>Exobasidiomycetes</taxon>
        <taxon>Microstromatales</taxon>
        <taxon>Microstromatales incertae sedis</taxon>
        <taxon>Jaminaea</taxon>
    </lineage>
</organism>
<protein>
    <recommendedName>
        <fullName evidence="6">Velvet domain-containing protein</fullName>
    </recommendedName>
</protein>
<dbReference type="PANTHER" id="PTHR33572">
    <property type="entry name" value="SPORE DEVELOPMENT REGULATOR VOSA"/>
    <property type="match status" value="1"/>
</dbReference>
<dbReference type="OrthoDB" id="3056235at2759"/>
<evidence type="ECO:0000256" key="4">
    <source>
        <dbReference type="ARBA" id="ARBA00023242"/>
    </source>
</evidence>
<dbReference type="Gene3D" id="2.60.40.3960">
    <property type="entry name" value="Velvet domain"/>
    <property type="match status" value="1"/>
</dbReference>
<evidence type="ECO:0000256" key="2">
    <source>
        <dbReference type="ARBA" id="ARBA00023015"/>
    </source>
</evidence>
<evidence type="ECO:0000313" key="8">
    <source>
        <dbReference type="Proteomes" id="UP000245884"/>
    </source>
</evidence>
<feature type="compositionally biased region" description="Low complexity" evidence="5">
    <location>
        <begin position="72"/>
        <end position="120"/>
    </location>
</feature>
<reference evidence="7 8" key="1">
    <citation type="journal article" date="2018" name="Mol. Biol. Evol.">
        <title>Broad Genomic Sampling Reveals a Smut Pathogenic Ancestry of the Fungal Clade Ustilaginomycotina.</title>
        <authorList>
            <person name="Kijpornyongpan T."/>
            <person name="Mondo S.J."/>
            <person name="Barry K."/>
            <person name="Sandor L."/>
            <person name="Lee J."/>
            <person name="Lipzen A."/>
            <person name="Pangilinan J."/>
            <person name="LaButti K."/>
            <person name="Hainaut M."/>
            <person name="Henrissat B."/>
            <person name="Grigoriev I.V."/>
            <person name="Spatafora J.W."/>
            <person name="Aime M.C."/>
        </authorList>
    </citation>
    <scope>NUCLEOTIDE SEQUENCE [LARGE SCALE GENOMIC DNA]</scope>
    <source>
        <strain evidence="7 8">MCA 5214</strain>
    </source>
</reference>
<comment type="subcellular location">
    <subcellularLocation>
        <location evidence="1">Nucleus</location>
    </subcellularLocation>
</comment>
<name>A0A316UU20_9BASI</name>
<dbReference type="InterPro" id="IPR021740">
    <property type="entry name" value="Velvet"/>
</dbReference>